<evidence type="ECO:0000313" key="1">
    <source>
        <dbReference type="EMBL" id="PSR77492.1"/>
    </source>
</evidence>
<evidence type="ECO:0008006" key="3">
    <source>
        <dbReference type="Google" id="ProtNLM"/>
    </source>
</evidence>
<evidence type="ECO:0000313" key="2">
    <source>
        <dbReference type="Proteomes" id="UP000241462"/>
    </source>
</evidence>
<keyword evidence="2" id="KW-1185">Reference proteome</keyword>
<protein>
    <recommendedName>
        <fullName evidence="3">Copper homeostasis protein cutC homolog</fullName>
    </recommendedName>
</protein>
<dbReference type="STRING" id="2025994.A0A2T2ZV04"/>
<dbReference type="InParanoid" id="A0A2T2ZV04"/>
<gene>
    <name evidence="1" type="ORF">BD289DRAFT_456661</name>
</gene>
<accession>A0A2T2ZV04</accession>
<proteinExistence type="predicted"/>
<dbReference type="Gene3D" id="3.20.20.380">
    <property type="entry name" value="Copper homeostasis (CutC) domain"/>
    <property type="match status" value="1"/>
</dbReference>
<name>A0A2T2ZV04_9PEZI</name>
<dbReference type="OrthoDB" id="7392499at2759"/>
<dbReference type="EMBL" id="KZ678654">
    <property type="protein sequence ID" value="PSR77492.1"/>
    <property type="molecule type" value="Genomic_DNA"/>
</dbReference>
<dbReference type="AlphaFoldDB" id="A0A2T2ZV04"/>
<sequence>DDILGSQGATPEVALADLATCNFHGLLTSGGPGSAADHPETLSRIIRAAGGGGGGSGSGGGGRLREIIVGGGVRSSSVAQLSDVLALDDLGASGSSSGDAVRVWFHSSCLTGNRGMPNSDDLVGVDAEELEKEKEDADVVDGEELRAIVRALAC</sequence>
<organism evidence="1 2">
    <name type="scientific">Coniella lustricola</name>
    <dbReference type="NCBI Taxonomy" id="2025994"/>
    <lineage>
        <taxon>Eukaryota</taxon>
        <taxon>Fungi</taxon>
        <taxon>Dikarya</taxon>
        <taxon>Ascomycota</taxon>
        <taxon>Pezizomycotina</taxon>
        <taxon>Sordariomycetes</taxon>
        <taxon>Sordariomycetidae</taxon>
        <taxon>Diaporthales</taxon>
        <taxon>Schizoparmaceae</taxon>
        <taxon>Coniella</taxon>
    </lineage>
</organism>
<dbReference type="Proteomes" id="UP000241462">
    <property type="component" value="Unassembled WGS sequence"/>
</dbReference>
<dbReference type="InterPro" id="IPR036822">
    <property type="entry name" value="CutC-like_dom_sf"/>
</dbReference>
<feature type="non-terminal residue" evidence="1">
    <location>
        <position position="1"/>
    </location>
</feature>
<reference evidence="1 2" key="1">
    <citation type="journal article" date="2018" name="Mycol. Prog.">
        <title>Coniella lustricola, a new species from submerged detritus.</title>
        <authorList>
            <person name="Raudabaugh D.B."/>
            <person name="Iturriaga T."/>
            <person name="Carver A."/>
            <person name="Mondo S."/>
            <person name="Pangilinan J."/>
            <person name="Lipzen A."/>
            <person name="He G."/>
            <person name="Amirebrahimi M."/>
            <person name="Grigoriev I.V."/>
            <person name="Miller A.N."/>
        </authorList>
    </citation>
    <scope>NUCLEOTIDE SEQUENCE [LARGE SCALE GENOMIC DNA]</scope>
    <source>
        <strain evidence="1 2">B22-T-1</strain>
    </source>
</reference>
<dbReference type="SUPFAM" id="SSF110395">
    <property type="entry name" value="CutC-like"/>
    <property type="match status" value="1"/>
</dbReference>